<dbReference type="AlphaFoldDB" id="A0A8S3Q0N1"/>
<protein>
    <submittedName>
        <fullName evidence="3">Uncharacterized protein</fullName>
    </submittedName>
</protein>
<organism evidence="3 4">
    <name type="scientific">Mytilus edulis</name>
    <name type="common">Blue mussel</name>
    <dbReference type="NCBI Taxonomy" id="6550"/>
    <lineage>
        <taxon>Eukaryota</taxon>
        <taxon>Metazoa</taxon>
        <taxon>Spiralia</taxon>
        <taxon>Lophotrochozoa</taxon>
        <taxon>Mollusca</taxon>
        <taxon>Bivalvia</taxon>
        <taxon>Autobranchia</taxon>
        <taxon>Pteriomorphia</taxon>
        <taxon>Mytilida</taxon>
        <taxon>Mytiloidea</taxon>
        <taxon>Mytilidae</taxon>
        <taxon>Mytilinae</taxon>
        <taxon>Mytilus</taxon>
    </lineage>
</organism>
<sequence>MNQTHQSIQIIASDQSVQQSQISDTSIYKQRNNSNFDKKSDNTPDGTKNSNNDKSSKTQLFVGPVFISKEFKENQRVNVVKETKEAVHLIPWLNHLFRRDKPRSLLVSLYICLGVFMMLLETTFIVLAAIFGVSNHVNRDYIDSIGDLYVFLAIGSIVLVSCCMIIRFAGLIIVLKRWKKSLYVVSC</sequence>
<proteinExistence type="predicted"/>
<evidence type="ECO:0000256" key="1">
    <source>
        <dbReference type="SAM" id="MobiDB-lite"/>
    </source>
</evidence>
<reference evidence="3" key="1">
    <citation type="submission" date="2021-03" db="EMBL/GenBank/DDBJ databases">
        <authorList>
            <person name="Bekaert M."/>
        </authorList>
    </citation>
    <scope>NUCLEOTIDE SEQUENCE</scope>
</reference>
<comment type="caution">
    <text evidence="3">The sequence shown here is derived from an EMBL/GenBank/DDBJ whole genome shotgun (WGS) entry which is preliminary data.</text>
</comment>
<feature type="region of interest" description="Disordered" evidence="1">
    <location>
        <begin position="22"/>
        <end position="57"/>
    </location>
</feature>
<evidence type="ECO:0000313" key="4">
    <source>
        <dbReference type="Proteomes" id="UP000683360"/>
    </source>
</evidence>
<feature type="transmembrane region" description="Helical" evidence="2">
    <location>
        <begin position="105"/>
        <end position="131"/>
    </location>
</feature>
<feature type="compositionally biased region" description="Polar residues" evidence="1">
    <location>
        <begin position="43"/>
        <end position="57"/>
    </location>
</feature>
<feature type="transmembrane region" description="Helical" evidence="2">
    <location>
        <begin position="151"/>
        <end position="175"/>
    </location>
</feature>
<dbReference type="EMBL" id="CAJPWZ010000275">
    <property type="protein sequence ID" value="CAG2188784.1"/>
    <property type="molecule type" value="Genomic_DNA"/>
</dbReference>
<keyword evidence="2" id="KW-1133">Transmembrane helix</keyword>
<keyword evidence="2" id="KW-0472">Membrane</keyword>
<name>A0A8S3Q0N1_MYTED</name>
<keyword evidence="2" id="KW-0812">Transmembrane</keyword>
<accession>A0A8S3Q0N1</accession>
<dbReference type="Proteomes" id="UP000683360">
    <property type="component" value="Unassembled WGS sequence"/>
</dbReference>
<gene>
    <name evidence="3" type="ORF">MEDL_4204</name>
</gene>
<keyword evidence="4" id="KW-1185">Reference proteome</keyword>
<evidence type="ECO:0000313" key="3">
    <source>
        <dbReference type="EMBL" id="CAG2188784.1"/>
    </source>
</evidence>
<evidence type="ECO:0000256" key="2">
    <source>
        <dbReference type="SAM" id="Phobius"/>
    </source>
</evidence>